<evidence type="ECO:0000256" key="1">
    <source>
        <dbReference type="SAM" id="SignalP"/>
    </source>
</evidence>
<dbReference type="RefSeq" id="WP_330931920.1">
    <property type="nucleotide sequence ID" value="NZ_CP119075.1"/>
</dbReference>
<accession>A0AAE9ZVC5</accession>
<proteinExistence type="predicted"/>
<dbReference type="EMBL" id="CP119075">
    <property type="protein sequence ID" value="WED64816.1"/>
    <property type="molecule type" value="Genomic_DNA"/>
</dbReference>
<dbReference type="AlphaFoldDB" id="A0AAE9ZVC5"/>
<protein>
    <submittedName>
        <fullName evidence="2">Uncharacterized protein</fullName>
    </submittedName>
</protein>
<feature type="chain" id="PRO_5042233661" evidence="1">
    <location>
        <begin position="35"/>
        <end position="284"/>
    </location>
</feature>
<name>A0AAE9ZVC5_9BACT</name>
<feature type="signal peptide" evidence="1">
    <location>
        <begin position="1"/>
        <end position="34"/>
    </location>
</feature>
<gene>
    <name evidence="2" type="ORF">PXH66_20925</name>
</gene>
<keyword evidence="1" id="KW-0732">Signal</keyword>
<dbReference type="Proteomes" id="UP001218638">
    <property type="component" value="Chromosome"/>
</dbReference>
<organism evidence="2 3">
    <name type="scientific">Synoicihabitans lomoniglobus</name>
    <dbReference type="NCBI Taxonomy" id="2909285"/>
    <lineage>
        <taxon>Bacteria</taxon>
        <taxon>Pseudomonadati</taxon>
        <taxon>Verrucomicrobiota</taxon>
        <taxon>Opitutia</taxon>
        <taxon>Opitutales</taxon>
        <taxon>Opitutaceae</taxon>
        <taxon>Synoicihabitans</taxon>
    </lineage>
</organism>
<dbReference type="KEGG" id="slom:PXH66_20925"/>
<sequence length="284" mass="29889">MNIALRLSSSLVSSRRQLLSCAAAFAVLALPLSAQDEEKKESPFVAVRAADADTFNIAGGGSLQLGLSRAPATSSGAKILVVNSAGYALWQGDLSRSGGQWTAKLDRDAVEALLIAKAVQAEFPGAAKDGKDLRISFVRDVFQSQLGPTASLVGSEALFYEAPQAPVAPEALESGADATRMGSFAMGARRYDEQLAAYYSELVAARASARSLWTDLKTGNRLPDWPATVIAAQDRAFAALDAPIMAAEKQRATTRAAAEAAVNSWNSAHANAAPVELSFRENTE</sequence>
<reference evidence="2" key="1">
    <citation type="submission" date="2023-03" db="EMBL/GenBank/DDBJ databases">
        <title>Lomoglobus Profundus gen. nov., sp. nov., a novel member of the phylum Verrucomicrobia, isolated from deep-marine sediment of South China Sea.</title>
        <authorList>
            <person name="Ahmad T."/>
            <person name="Ishaq S.E."/>
            <person name="Wang F."/>
        </authorList>
    </citation>
    <scope>NUCLEOTIDE SEQUENCE</scope>
    <source>
        <strain evidence="2">LMO-M01</strain>
    </source>
</reference>
<evidence type="ECO:0000313" key="2">
    <source>
        <dbReference type="EMBL" id="WED64816.1"/>
    </source>
</evidence>
<keyword evidence="3" id="KW-1185">Reference proteome</keyword>
<evidence type="ECO:0000313" key="3">
    <source>
        <dbReference type="Proteomes" id="UP001218638"/>
    </source>
</evidence>